<dbReference type="EMBL" id="BMGD01000004">
    <property type="protein sequence ID" value="GGB69999.1"/>
    <property type="molecule type" value="Genomic_DNA"/>
</dbReference>
<evidence type="ECO:0000313" key="1">
    <source>
        <dbReference type="EMBL" id="GGB69999.1"/>
    </source>
</evidence>
<evidence type="ECO:0000313" key="2">
    <source>
        <dbReference type="Proteomes" id="UP000614261"/>
    </source>
</evidence>
<accession>A0ABQ1JIS0</accession>
<name>A0ABQ1JIS0_9SPHN</name>
<gene>
    <name evidence="1" type="ORF">GCM10010833_26570</name>
</gene>
<sequence length="96" mass="10242">MLSPLQGPDGVLIMAANKAQIIMSKAGMRDLARMSKGAQPLESTCRSEFDPAASLHQCRAAADYVELFAFPALHAVDDPKGTSAATRDFAVEFDIS</sequence>
<comment type="caution">
    <text evidence="1">The sequence shown here is derived from an EMBL/GenBank/DDBJ whole genome shotgun (WGS) entry which is preliminary data.</text>
</comment>
<organism evidence="1 2">
    <name type="scientific">Blastomonas aquatica</name>
    <dbReference type="NCBI Taxonomy" id="1510276"/>
    <lineage>
        <taxon>Bacteria</taxon>
        <taxon>Pseudomonadati</taxon>
        <taxon>Pseudomonadota</taxon>
        <taxon>Alphaproteobacteria</taxon>
        <taxon>Sphingomonadales</taxon>
        <taxon>Sphingomonadaceae</taxon>
        <taxon>Blastomonas</taxon>
    </lineage>
</organism>
<keyword evidence="2" id="KW-1185">Reference proteome</keyword>
<dbReference type="Proteomes" id="UP000614261">
    <property type="component" value="Unassembled WGS sequence"/>
</dbReference>
<protein>
    <submittedName>
        <fullName evidence="1">Uncharacterized protein</fullName>
    </submittedName>
</protein>
<reference evidence="2" key="1">
    <citation type="journal article" date="2019" name="Int. J. Syst. Evol. Microbiol.">
        <title>The Global Catalogue of Microorganisms (GCM) 10K type strain sequencing project: providing services to taxonomists for standard genome sequencing and annotation.</title>
        <authorList>
            <consortium name="The Broad Institute Genomics Platform"/>
            <consortium name="The Broad Institute Genome Sequencing Center for Infectious Disease"/>
            <person name="Wu L."/>
            <person name="Ma J."/>
        </authorList>
    </citation>
    <scope>NUCLEOTIDE SEQUENCE [LARGE SCALE GENOMIC DNA]</scope>
    <source>
        <strain evidence="2">CGMCC 1.12851</strain>
    </source>
</reference>
<proteinExistence type="predicted"/>